<reference evidence="2 3" key="1">
    <citation type="submission" date="2018-10" db="EMBL/GenBank/DDBJ databases">
        <authorList>
            <person name="Ekblom R."/>
            <person name="Jareborg N."/>
        </authorList>
    </citation>
    <scope>NUCLEOTIDE SEQUENCE [LARGE SCALE GENOMIC DNA]</scope>
    <source>
        <tissue evidence="2">Muscle</tissue>
    </source>
</reference>
<dbReference type="Proteomes" id="UP000269945">
    <property type="component" value="Unassembled WGS sequence"/>
</dbReference>
<proteinExistence type="predicted"/>
<feature type="compositionally biased region" description="Polar residues" evidence="1">
    <location>
        <begin position="1"/>
        <end position="10"/>
    </location>
</feature>
<comment type="caution">
    <text evidence="2">The sequence shown here is derived from an EMBL/GenBank/DDBJ whole genome shotgun (WGS) entry which is preliminary data.</text>
</comment>
<evidence type="ECO:0000313" key="2">
    <source>
        <dbReference type="EMBL" id="VCX39636.1"/>
    </source>
</evidence>
<name>A0A9X9Q8Q0_GULGU</name>
<keyword evidence="3" id="KW-1185">Reference proteome</keyword>
<protein>
    <submittedName>
        <fullName evidence="2">Uncharacterized protein</fullName>
    </submittedName>
</protein>
<dbReference type="AlphaFoldDB" id="A0A9X9Q8Q0"/>
<evidence type="ECO:0000256" key="1">
    <source>
        <dbReference type="SAM" id="MobiDB-lite"/>
    </source>
</evidence>
<feature type="non-terminal residue" evidence="2">
    <location>
        <position position="1"/>
    </location>
</feature>
<gene>
    <name evidence="2" type="ORF">BN2614_LOCUS2</name>
</gene>
<sequence>GRSRTPSCDTGHTCIGSEGERSGQTGALDLIKRGRSFKRRYHQF</sequence>
<organism evidence="2 3">
    <name type="scientific">Gulo gulo</name>
    <name type="common">Wolverine</name>
    <name type="synonym">Gluton</name>
    <dbReference type="NCBI Taxonomy" id="48420"/>
    <lineage>
        <taxon>Eukaryota</taxon>
        <taxon>Metazoa</taxon>
        <taxon>Chordata</taxon>
        <taxon>Craniata</taxon>
        <taxon>Vertebrata</taxon>
        <taxon>Euteleostomi</taxon>
        <taxon>Mammalia</taxon>
        <taxon>Eutheria</taxon>
        <taxon>Laurasiatheria</taxon>
        <taxon>Carnivora</taxon>
        <taxon>Caniformia</taxon>
        <taxon>Musteloidea</taxon>
        <taxon>Mustelidae</taxon>
        <taxon>Guloninae</taxon>
        <taxon>Gulo</taxon>
    </lineage>
</organism>
<evidence type="ECO:0000313" key="3">
    <source>
        <dbReference type="Proteomes" id="UP000269945"/>
    </source>
</evidence>
<dbReference type="EMBL" id="CYRY02044607">
    <property type="protein sequence ID" value="VCX39636.1"/>
    <property type="molecule type" value="Genomic_DNA"/>
</dbReference>
<feature type="region of interest" description="Disordered" evidence="1">
    <location>
        <begin position="1"/>
        <end position="26"/>
    </location>
</feature>
<accession>A0A9X9Q8Q0</accession>